<organism evidence="2 3">
    <name type="scientific">Saccharolobus caldissimus</name>
    <dbReference type="NCBI Taxonomy" id="1702097"/>
    <lineage>
        <taxon>Archaea</taxon>
        <taxon>Thermoproteota</taxon>
        <taxon>Thermoprotei</taxon>
        <taxon>Sulfolobales</taxon>
        <taxon>Sulfolobaceae</taxon>
        <taxon>Saccharolobus</taxon>
    </lineage>
</organism>
<name>A0AAQ4CTM9_9CREN</name>
<dbReference type="RefSeq" id="WP_229569505.1">
    <property type="nucleotide sequence ID" value="NZ_AP025226.1"/>
</dbReference>
<dbReference type="GeneID" id="68866908"/>
<proteinExistence type="predicted"/>
<evidence type="ECO:0000313" key="3">
    <source>
        <dbReference type="Proteomes" id="UP001319921"/>
    </source>
</evidence>
<feature type="transmembrane region" description="Helical" evidence="1">
    <location>
        <begin position="158"/>
        <end position="179"/>
    </location>
</feature>
<evidence type="ECO:0000313" key="2">
    <source>
        <dbReference type="EMBL" id="BDB99160.1"/>
    </source>
</evidence>
<dbReference type="AlphaFoldDB" id="A0AAQ4CTM9"/>
<gene>
    <name evidence="2" type="ORF">SACC_21770</name>
</gene>
<accession>A0AAQ4CTM9</accession>
<dbReference type="EMBL" id="AP025226">
    <property type="protein sequence ID" value="BDB99160.1"/>
    <property type="molecule type" value="Genomic_DNA"/>
</dbReference>
<keyword evidence="1" id="KW-0812">Transmembrane</keyword>
<keyword evidence="1" id="KW-1133">Transmembrane helix</keyword>
<dbReference type="Proteomes" id="UP001319921">
    <property type="component" value="Chromosome"/>
</dbReference>
<sequence>MVYHITLFLLLLFLIAPLSPHESFTYSVEIIHNNVLYLYTYNYTIISLSPLVYNFSILNSNGSILYNKVYTTYNYTLFPPIFVINGSEIHNLTLISTKIQNNINISLYVGYISICGEEMQINLIYHNNILYQANGTSKNVDINVILINNQSSSENVTLFSYLPLIILAIVIVIAIIVLIKIGKI</sequence>
<reference evidence="2 3" key="1">
    <citation type="journal article" date="2022" name="Microbiol. Resour. Announc.">
        <title>Complete Genome Sequence of the Hyperthermophilic and Acidophilic Archaeon Saccharolobus caldissimus Strain HS-3T.</title>
        <authorList>
            <person name="Sakai H.D."/>
            <person name="Kurosawa N."/>
        </authorList>
    </citation>
    <scope>NUCLEOTIDE SEQUENCE [LARGE SCALE GENOMIC DNA]</scope>
    <source>
        <strain evidence="2 3">JCM32116</strain>
    </source>
</reference>
<dbReference type="KEGG" id="scas:SACC_21770"/>
<evidence type="ECO:0000256" key="1">
    <source>
        <dbReference type="SAM" id="Phobius"/>
    </source>
</evidence>
<protein>
    <submittedName>
        <fullName evidence="2">Uncharacterized protein</fullName>
    </submittedName>
</protein>
<keyword evidence="1" id="KW-0472">Membrane</keyword>
<keyword evidence="3" id="KW-1185">Reference proteome</keyword>